<evidence type="ECO:0000313" key="3">
    <source>
        <dbReference type="Proteomes" id="UP000204441"/>
    </source>
</evidence>
<evidence type="ECO:0000313" key="2">
    <source>
        <dbReference type="EMBL" id="CUR44231.1"/>
    </source>
</evidence>
<keyword evidence="3" id="KW-1185">Reference proteome</keyword>
<organism evidence="2 3">
    <name type="scientific">Pseudomonas phage VCM</name>
    <dbReference type="NCBI Taxonomy" id="1729937"/>
    <lineage>
        <taxon>Viruses</taxon>
        <taxon>Duplodnaviria</taxon>
        <taxon>Heunggongvirae</taxon>
        <taxon>Uroviricota</taxon>
        <taxon>Caudoviricetes</taxon>
        <taxon>Vandenendeviridae</taxon>
        <taxon>Gorskivirinae</taxon>
        <taxon>Kremarvirus</taxon>
        <taxon>Kremarvirus VCM</taxon>
        <taxon>Otagovirus VCM</taxon>
    </lineage>
</organism>
<accession>A0A0S4KYQ8</accession>
<keyword evidence="1" id="KW-1133">Transmembrane helix</keyword>
<keyword evidence="1" id="KW-0812">Transmembrane</keyword>
<gene>
    <name evidence="2" type="ORF">VCM_00012</name>
</gene>
<dbReference type="RefSeq" id="YP_009222610.1">
    <property type="nucleotide sequence ID" value="NC_029065.1"/>
</dbReference>
<keyword evidence="1" id="KW-0472">Membrane</keyword>
<protein>
    <submittedName>
        <fullName evidence="2">Uncharacterized protein</fullName>
    </submittedName>
</protein>
<dbReference type="OrthoDB" id="27984at10239"/>
<feature type="transmembrane region" description="Helical" evidence="1">
    <location>
        <begin position="110"/>
        <end position="127"/>
    </location>
</feature>
<dbReference type="KEGG" id="vg:26798982"/>
<evidence type="ECO:0000256" key="1">
    <source>
        <dbReference type="SAM" id="Phobius"/>
    </source>
</evidence>
<sequence>MARLRRAPRPEVRVKVVKPPVPLHRRILGRGATEIDLIYDLRADLEKAYELDQIEYDTYLDCHEALNVREAKAKEALDKATGRYVKPDKTTTINLKRRMSHKATHGYKRWHIKLFCVLGFLIIWKILSFKP</sequence>
<reference evidence="3" key="1">
    <citation type="submission" date="2015-10" db="EMBL/GenBank/DDBJ databases">
        <authorList>
            <person name="Millard A."/>
        </authorList>
    </citation>
    <scope>NUCLEOTIDE SEQUENCE [LARGE SCALE GENOMIC DNA]</scope>
</reference>
<dbReference type="GeneID" id="26798982"/>
<proteinExistence type="predicted"/>
<dbReference type="Proteomes" id="UP000204441">
    <property type="component" value="Genome"/>
</dbReference>
<dbReference type="EMBL" id="LN887844">
    <property type="protein sequence ID" value="CUR44231.1"/>
    <property type="molecule type" value="Genomic_DNA"/>
</dbReference>
<name>A0A0S4KYQ8_9CAUD</name>